<gene>
    <name evidence="2" type="ORF">PHYPA_015969</name>
</gene>
<reference evidence="3" key="3">
    <citation type="submission" date="2020-12" db="UniProtKB">
        <authorList>
            <consortium name="EnsemblPlants"/>
        </authorList>
    </citation>
    <scope>IDENTIFICATION</scope>
</reference>
<reference evidence="2 4" key="2">
    <citation type="journal article" date="2018" name="Plant J.">
        <title>The Physcomitrella patens chromosome-scale assembly reveals moss genome structure and evolution.</title>
        <authorList>
            <person name="Lang D."/>
            <person name="Ullrich K.K."/>
            <person name="Murat F."/>
            <person name="Fuchs J."/>
            <person name="Jenkins J."/>
            <person name="Haas F.B."/>
            <person name="Piednoel M."/>
            <person name="Gundlach H."/>
            <person name="Van Bel M."/>
            <person name="Meyberg R."/>
            <person name="Vives C."/>
            <person name="Morata J."/>
            <person name="Symeonidi A."/>
            <person name="Hiss M."/>
            <person name="Muchero W."/>
            <person name="Kamisugi Y."/>
            <person name="Saleh O."/>
            <person name="Blanc G."/>
            <person name="Decker E.L."/>
            <person name="van Gessel N."/>
            <person name="Grimwood J."/>
            <person name="Hayes R.D."/>
            <person name="Graham S.W."/>
            <person name="Gunter L.E."/>
            <person name="McDaniel S.F."/>
            <person name="Hoernstein S.N.W."/>
            <person name="Larsson A."/>
            <person name="Li F.W."/>
            <person name="Perroud P.F."/>
            <person name="Phillips J."/>
            <person name="Ranjan P."/>
            <person name="Rokshar D.S."/>
            <person name="Rothfels C.J."/>
            <person name="Schneider L."/>
            <person name="Shu S."/>
            <person name="Stevenson D.W."/>
            <person name="Thummler F."/>
            <person name="Tillich M."/>
            <person name="Villarreal Aguilar J.C."/>
            <person name="Widiez T."/>
            <person name="Wong G.K."/>
            <person name="Wymore A."/>
            <person name="Zhang Y."/>
            <person name="Zimmer A.D."/>
            <person name="Quatrano R.S."/>
            <person name="Mayer K.F.X."/>
            <person name="Goodstein D."/>
            <person name="Casacuberta J.M."/>
            <person name="Vandepoele K."/>
            <person name="Reski R."/>
            <person name="Cuming A.C."/>
            <person name="Tuskan G.A."/>
            <person name="Maumus F."/>
            <person name="Salse J."/>
            <person name="Schmutz J."/>
            <person name="Rensing S.A."/>
        </authorList>
    </citation>
    <scope>NUCLEOTIDE SEQUENCE [LARGE SCALE GENOMIC DNA]</scope>
    <source>
        <strain evidence="3 4">cv. Gransden 2004</strain>
    </source>
</reference>
<feature type="transmembrane region" description="Helical" evidence="1">
    <location>
        <begin position="6"/>
        <end position="27"/>
    </location>
</feature>
<dbReference type="Proteomes" id="UP000006727">
    <property type="component" value="Chromosome 12"/>
</dbReference>
<keyword evidence="1" id="KW-0472">Membrane</keyword>
<keyword evidence="1" id="KW-1133">Transmembrane helix</keyword>
<keyword evidence="4" id="KW-1185">Reference proteome</keyword>
<dbReference type="EnsemblPlants" id="Pp3c12_8250V3.2">
    <property type="protein sequence ID" value="Pp3c12_8250V3.2"/>
    <property type="gene ID" value="Pp3c12_8250"/>
</dbReference>
<keyword evidence="1" id="KW-0812">Transmembrane</keyword>
<reference evidence="2 4" key="1">
    <citation type="journal article" date="2008" name="Science">
        <title>The Physcomitrella genome reveals evolutionary insights into the conquest of land by plants.</title>
        <authorList>
            <person name="Rensing S."/>
            <person name="Lang D."/>
            <person name="Zimmer A."/>
            <person name="Terry A."/>
            <person name="Salamov A."/>
            <person name="Shapiro H."/>
            <person name="Nishiyama T."/>
            <person name="Perroud P.-F."/>
            <person name="Lindquist E."/>
            <person name="Kamisugi Y."/>
            <person name="Tanahashi T."/>
            <person name="Sakakibara K."/>
            <person name="Fujita T."/>
            <person name="Oishi K."/>
            <person name="Shin-I T."/>
            <person name="Kuroki Y."/>
            <person name="Toyoda A."/>
            <person name="Suzuki Y."/>
            <person name="Hashimoto A."/>
            <person name="Yamaguchi K."/>
            <person name="Sugano A."/>
            <person name="Kohara Y."/>
            <person name="Fujiyama A."/>
            <person name="Anterola A."/>
            <person name="Aoki S."/>
            <person name="Ashton N."/>
            <person name="Barbazuk W.B."/>
            <person name="Barker E."/>
            <person name="Bennetzen J."/>
            <person name="Bezanilla M."/>
            <person name="Blankenship R."/>
            <person name="Cho S.H."/>
            <person name="Dutcher S."/>
            <person name="Estelle M."/>
            <person name="Fawcett J.A."/>
            <person name="Gundlach H."/>
            <person name="Hanada K."/>
            <person name="Heyl A."/>
            <person name="Hicks K.A."/>
            <person name="Hugh J."/>
            <person name="Lohr M."/>
            <person name="Mayer K."/>
            <person name="Melkozernov A."/>
            <person name="Murata T."/>
            <person name="Nelson D."/>
            <person name="Pils B."/>
            <person name="Prigge M."/>
            <person name="Reiss B."/>
            <person name="Renner T."/>
            <person name="Rombauts S."/>
            <person name="Rushton P."/>
            <person name="Sanderfoot A."/>
            <person name="Schween G."/>
            <person name="Shiu S.-H."/>
            <person name="Stueber K."/>
            <person name="Theodoulou F.L."/>
            <person name="Tu H."/>
            <person name="Van de Peer Y."/>
            <person name="Verrier P.J."/>
            <person name="Waters E."/>
            <person name="Wood A."/>
            <person name="Yang L."/>
            <person name="Cove D."/>
            <person name="Cuming A."/>
            <person name="Hasebe M."/>
            <person name="Lucas S."/>
            <person name="Mishler D.B."/>
            <person name="Reski R."/>
            <person name="Grigoriev I."/>
            <person name="Quatrano R.S."/>
            <person name="Boore J.L."/>
        </authorList>
    </citation>
    <scope>NUCLEOTIDE SEQUENCE [LARGE SCALE GENOMIC DNA]</scope>
    <source>
        <strain evidence="3 4">cv. Gransden 2004</strain>
    </source>
</reference>
<organism evidence="2">
    <name type="scientific">Physcomitrium patens</name>
    <name type="common">Spreading-leaved earth moss</name>
    <name type="synonym">Physcomitrella patens</name>
    <dbReference type="NCBI Taxonomy" id="3218"/>
    <lineage>
        <taxon>Eukaryota</taxon>
        <taxon>Viridiplantae</taxon>
        <taxon>Streptophyta</taxon>
        <taxon>Embryophyta</taxon>
        <taxon>Bryophyta</taxon>
        <taxon>Bryophytina</taxon>
        <taxon>Bryopsida</taxon>
        <taxon>Funariidae</taxon>
        <taxon>Funariales</taxon>
        <taxon>Funariaceae</taxon>
        <taxon>Physcomitrium</taxon>
    </lineage>
</organism>
<evidence type="ECO:0000313" key="2">
    <source>
        <dbReference type="EMBL" id="PNR43588.1"/>
    </source>
</evidence>
<dbReference type="InParanoid" id="A0A2K1JPX4"/>
<sequence length="68" mass="7916">MAKLPLYQRLAVLAAFQTTVAVAYFSIIERSRSRDGSFERDGYNFWDMFGEPKHKREHKKGIAEQHKG</sequence>
<evidence type="ECO:0000313" key="4">
    <source>
        <dbReference type="Proteomes" id="UP000006727"/>
    </source>
</evidence>
<evidence type="ECO:0000256" key="1">
    <source>
        <dbReference type="SAM" id="Phobius"/>
    </source>
</evidence>
<dbReference type="AlphaFoldDB" id="A0A2K1JPX4"/>
<name>A0A2K1JPX4_PHYPA</name>
<dbReference type="Gramene" id="Pp3c12_8250V3.1">
    <property type="protein sequence ID" value="Pp3c12_8250V3.1"/>
    <property type="gene ID" value="Pp3c12_8250"/>
</dbReference>
<protein>
    <submittedName>
        <fullName evidence="2 3">Uncharacterized protein</fullName>
    </submittedName>
</protein>
<proteinExistence type="predicted"/>
<dbReference type="EMBL" id="ABEU02000012">
    <property type="protein sequence ID" value="PNR43588.1"/>
    <property type="molecule type" value="Genomic_DNA"/>
</dbReference>
<evidence type="ECO:0000313" key="3">
    <source>
        <dbReference type="EnsemblPlants" id="Pp3c12_8250V3.1"/>
    </source>
</evidence>
<dbReference type="OMA" id="KHMREEG"/>
<dbReference type="Gramene" id="Pp3c12_8250V3.2">
    <property type="protein sequence ID" value="Pp3c12_8250V3.2"/>
    <property type="gene ID" value="Pp3c12_8250"/>
</dbReference>
<dbReference type="EnsemblPlants" id="Pp3c12_8250V3.1">
    <property type="protein sequence ID" value="Pp3c12_8250V3.1"/>
    <property type="gene ID" value="Pp3c12_8250"/>
</dbReference>
<accession>A0A2K1JPX4</accession>
<dbReference type="PaxDb" id="3218-PP1S91_233V6.1"/>